<evidence type="ECO:0000256" key="1">
    <source>
        <dbReference type="SAM" id="MobiDB-lite"/>
    </source>
</evidence>
<evidence type="ECO:0000313" key="3">
    <source>
        <dbReference type="Proteomes" id="UP000886595"/>
    </source>
</evidence>
<dbReference type="AlphaFoldDB" id="A0A8X7TXE7"/>
<feature type="region of interest" description="Disordered" evidence="1">
    <location>
        <begin position="1"/>
        <end position="30"/>
    </location>
</feature>
<feature type="compositionally biased region" description="Basic residues" evidence="1">
    <location>
        <begin position="15"/>
        <end position="30"/>
    </location>
</feature>
<proteinExistence type="predicted"/>
<dbReference type="Proteomes" id="UP000886595">
    <property type="component" value="Unassembled WGS sequence"/>
</dbReference>
<protein>
    <recommendedName>
        <fullName evidence="4">DUF287 domain-containing protein</fullName>
    </recommendedName>
</protein>
<gene>
    <name evidence="2" type="ORF">Bca52824_074885</name>
</gene>
<dbReference type="EMBL" id="JAAMPC010000015">
    <property type="protein sequence ID" value="KAG2255591.1"/>
    <property type="molecule type" value="Genomic_DNA"/>
</dbReference>
<reference evidence="2 3" key="1">
    <citation type="submission" date="2020-02" db="EMBL/GenBank/DDBJ databases">
        <authorList>
            <person name="Ma Q."/>
            <person name="Huang Y."/>
            <person name="Song X."/>
            <person name="Pei D."/>
        </authorList>
    </citation>
    <scope>NUCLEOTIDE SEQUENCE [LARGE SCALE GENOMIC DNA]</scope>
    <source>
        <strain evidence="2">Sxm20200214</strain>
        <tissue evidence="2">Leaf</tissue>
    </source>
</reference>
<accession>A0A8X7TXE7</accession>
<feature type="compositionally biased region" description="Basic residues" evidence="1">
    <location>
        <begin position="260"/>
        <end position="273"/>
    </location>
</feature>
<evidence type="ECO:0000313" key="2">
    <source>
        <dbReference type="EMBL" id="KAG2255591.1"/>
    </source>
</evidence>
<feature type="compositionally biased region" description="Acidic residues" evidence="1">
    <location>
        <begin position="233"/>
        <end position="246"/>
    </location>
</feature>
<keyword evidence="3" id="KW-1185">Reference proteome</keyword>
<feature type="compositionally biased region" description="Basic and acidic residues" evidence="1">
    <location>
        <begin position="208"/>
        <end position="232"/>
    </location>
</feature>
<evidence type="ECO:0008006" key="4">
    <source>
        <dbReference type="Google" id="ProtNLM"/>
    </source>
</evidence>
<organism evidence="2 3">
    <name type="scientific">Brassica carinata</name>
    <name type="common">Ethiopian mustard</name>
    <name type="synonym">Abyssinian cabbage</name>
    <dbReference type="NCBI Taxonomy" id="52824"/>
    <lineage>
        <taxon>Eukaryota</taxon>
        <taxon>Viridiplantae</taxon>
        <taxon>Streptophyta</taxon>
        <taxon>Embryophyta</taxon>
        <taxon>Tracheophyta</taxon>
        <taxon>Spermatophyta</taxon>
        <taxon>Magnoliopsida</taxon>
        <taxon>eudicotyledons</taxon>
        <taxon>Gunneridae</taxon>
        <taxon>Pentapetalae</taxon>
        <taxon>rosids</taxon>
        <taxon>malvids</taxon>
        <taxon>Brassicales</taxon>
        <taxon>Brassicaceae</taxon>
        <taxon>Brassiceae</taxon>
        <taxon>Brassica</taxon>
    </lineage>
</organism>
<comment type="caution">
    <text evidence="2">The sequence shown here is derived from an EMBL/GenBank/DDBJ whole genome shotgun (WGS) entry which is preliminary data.</text>
</comment>
<sequence length="273" mass="31625">MDCNEEVQGQGKGKGNGKGKTKNKMRQSVRARKLSIEELSDENPVREPTLKLLSNGSESDGMSAFCIQYVDACSGRRNFVARIIDVEEEYERDGSQSDTWNYWLNVKGRTILWKELYELDIAARVFQGRKTKPGGRMFKHHPLILIWSLTKLEAMDVRLSGIEKTHRFLKKSVKKMEMRLTSLESKGNENMNRGDYMDFEPWERMNCDREEEKAREEEKEVVEEKEAEKSVVEEEQADKDVVEDEEHAQGAVGEEEQKKGKTLKKLRKPSIKM</sequence>
<name>A0A8X7TXE7_BRACI</name>
<feature type="region of interest" description="Disordered" evidence="1">
    <location>
        <begin position="208"/>
        <end position="273"/>
    </location>
</feature>